<dbReference type="Pfam" id="PF00753">
    <property type="entry name" value="Lactamase_B"/>
    <property type="match status" value="1"/>
</dbReference>
<evidence type="ECO:0000256" key="1">
    <source>
        <dbReference type="ARBA" id="ARBA00022723"/>
    </source>
</evidence>
<dbReference type="Proteomes" id="UP001500454">
    <property type="component" value="Unassembled WGS sequence"/>
</dbReference>
<dbReference type="Gene3D" id="3.40.250.10">
    <property type="entry name" value="Rhodanese-like domain"/>
    <property type="match status" value="1"/>
</dbReference>
<evidence type="ECO:0000313" key="4">
    <source>
        <dbReference type="Proteomes" id="UP001500454"/>
    </source>
</evidence>
<dbReference type="PANTHER" id="PTHR43084">
    <property type="entry name" value="PERSULFIDE DIOXYGENASE ETHE1"/>
    <property type="match status" value="1"/>
</dbReference>
<organism evidence="3 4">
    <name type="scientific">Hymenobacter koreensis</name>
    <dbReference type="NCBI Taxonomy" id="1084523"/>
    <lineage>
        <taxon>Bacteria</taxon>
        <taxon>Pseudomonadati</taxon>
        <taxon>Bacteroidota</taxon>
        <taxon>Cytophagia</taxon>
        <taxon>Cytophagales</taxon>
        <taxon>Hymenobacteraceae</taxon>
        <taxon>Hymenobacter</taxon>
    </lineage>
</organism>
<keyword evidence="4" id="KW-1185">Reference proteome</keyword>
<dbReference type="InterPro" id="IPR036866">
    <property type="entry name" value="RibonucZ/Hydroxyglut_hydro"/>
</dbReference>
<dbReference type="PANTHER" id="PTHR43084:SF1">
    <property type="entry name" value="PERSULFIDE DIOXYGENASE ETHE1, MITOCHONDRIAL"/>
    <property type="match status" value="1"/>
</dbReference>
<gene>
    <name evidence="3" type="ORF">GCM10023186_35760</name>
</gene>
<dbReference type="InterPro" id="IPR036873">
    <property type="entry name" value="Rhodanese-like_dom_sf"/>
</dbReference>
<protein>
    <submittedName>
        <fullName evidence="3">Rhodanese-like domain-containing protein</fullName>
    </submittedName>
</protein>
<dbReference type="Gene3D" id="3.60.15.10">
    <property type="entry name" value="Ribonuclease Z/Hydroxyacylglutathione hydrolase-like"/>
    <property type="match status" value="1"/>
</dbReference>
<dbReference type="CDD" id="cd07724">
    <property type="entry name" value="POD-like_MBL-fold"/>
    <property type="match status" value="1"/>
</dbReference>
<evidence type="ECO:0000259" key="2">
    <source>
        <dbReference type="PROSITE" id="PS50206"/>
    </source>
</evidence>
<proteinExistence type="predicted"/>
<dbReference type="CDD" id="cd00158">
    <property type="entry name" value="RHOD"/>
    <property type="match status" value="1"/>
</dbReference>
<dbReference type="SUPFAM" id="SSF56281">
    <property type="entry name" value="Metallo-hydrolase/oxidoreductase"/>
    <property type="match status" value="1"/>
</dbReference>
<name>A0ABP8JCV6_9BACT</name>
<dbReference type="EMBL" id="BAABHA010000011">
    <property type="protein sequence ID" value="GAA4388864.1"/>
    <property type="molecule type" value="Genomic_DNA"/>
</dbReference>
<reference evidence="4" key="1">
    <citation type="journal article" date="2019" name="Int. J. Syst. Evol. Microbiol.">
        <title>The Global Catalogue of Microorganisms (GCM) 10K type strain sequencing project: providing services to taxonomists for standard genome sequencing and annotation.</title>
        <authorList>
            <consortium name="The Broad Institute Genomics Platform"/>
            <consortium name="The Broad Institute Genome Sequencing Center for Infectious Disease"/>
            <person name="Wu L."/>
            <person name="Ma J."/>
        </authorList>
    </citation>
    <scope>NUCLEOTIDE SEQUENCE [LARGE SCALE GENOMIC DNA]</scope>
    <source>
        <strain evidence="4">JCM 17924</strain>
    </source>
</reference>
<sequence>MLDVRPADQRAEWAIPGSRHVPVYEQLKAGVAQVFEGMAIPQNQPVVTVCAAGRMSQRVAVQLQVLGYDVYSLTGGMGAWGGMWNTAELVLPAEQATVVQVRRTGKGCLSYLIGSRNEAVVVDASVDPAVYQELAARYGWRITAVLETHLHADHLSRARDLATQIGARLLLPANSPARFAFVPLAAEEPVPVGNTSLQVLATPGHTWDSVCFRLGNGALLTGDTLFLQGVGRPDLKADEAEAEAKARQLHASLQALLALSDTLWVLPAHTSEPVPFDGRVLAATLGEVRHHTSLLNLAPAAFVPALLSRVPPAPGNYHRISQLNAEAAPWPAEAEALEAGANRCAVR</sequence>
<dbReference type="InterPro" id="IPR051682">
    <property type="entry name" value="Mito_Persulfide_Diox"/>
</dbReference>
<dbReference type="SMART" id="SM00849">
    <property type="entry name" value="Lactamase_B"/>
    <property type="match status" value="1"/>
</dbReference>
<dbReference type="PROSITE" id="PS50206">
    <property type="entry name" value="RHODANESE_3"/>
    <property type="match status" value="1"/>
</dbReference>
<accession>A0ABP8JCV6</accession>
<dbReference type="SUPFAM" id="SSF52821">
    <property type="entry name" value="Rhodanese/Cell cycle control phosphatase"/>
    <property type="match status" value="1"/>
</dbReference>
<comment type="caution">
    <text evidence="3">The sequence shown here is derived from an EMBL/GenBank/DDBJ whole genome shotgun (WGS) entry which is preliminary data.</text>
</comment>
<dbReference type="SMART" id="SM00450">
    <property type="entry name" value="RHOD"/>
    <property type="match status" value="1"/>
</dbReference>
<dbReference type="InterPro" id="IPR044528">
    <property type="entry name" value="POD-like_MBL-fold"/>
</dbReference>
<keyword evidence="1" id="KW-0479">Metal-binding</keyword>
<dbReference type="InterPro" id="IPR001279">
    <property type="entry name" value="Metallo-B-lactamas"/>
</dbReference>
<feature type="domain" description="Rhodanese" evidence="2">
    <location>
        <begin position="2"/>
        <end position="89"/>
    </location>
</feature>
<dbReference type="Pfam" id="PF00581">
    <property type="entry name" value="Rhodanese"/>
    <property type="match status" value="1"/>
</dbReference>
<evidence type="ECO:0000313" key="3">
    <source>
        <dbReference type="EMBL" id="GAA4388864.1"/>
    </source>
</evidence>
<dbReference type="InterPro" id="IPR001763">
    <property type="entry name" value="Rhodanese-like_dom"/>
</dbReference>